<name>A0A7D6ZKW6_9NOCA</name>
<feature type="domain" description="SWIM-type" evidence="2">
    <location>
        <begin position="124"/>
        <end position="159"/>
    </location>
</feature>
<evidence type="ECO:0000313" key="4">
    <source>
        <dbReference type="Proteomes" id="UP000515512"/>
    </source>
</evidence>
<dbReference type="KEGG" id="nhu:H0264_07370"/>
<dbReference type="RefSeq" id="WP_181583273.1">
    <property type="nucleotide sequence ID" value="NZ_CP059399.1"/>
</dbReference>
<dbReference type="AlphaFoldDB" id="A0A7D6ZKW6"/>
<dbReference type="PANTHER" id="PTHR38133:SF1">
    <property type="entry name" value="SLR1429 PROTEIN"/>
    <property type="match status" value="1"/>
</dbReference>
<dbReference type="Pfam" id="PF04434">
    <property type="entry name" value="SWIM"/>
    <property type="match status" value="1"/>
</dbReference>
<evidence type="ECO:0000313" key="3">
    <source>
        <dbReference type="EMBL" id="QLY32100.1"/>
    </source>
</evidence>
<proteinExistence type="predicted"/>
<evidence type="ECO:0000256" key="1">
    <source>
        <dbReference type="PROSITE-ProRule" id="PRU00325"/>
    </source>
</evidence>
<accession>A0A7D6ZKW6</accession>
<dbReference type="InterPro" id="IPR007527">
    <property type="entry name" value="Znf_SWIM"/>
</dbReference>
<protein>
    <submittedName>
        <fullName evidence="3">SWIM zinc finger family protein</fullName>
    </submittedName>
</protein>
<keyword evidence="4" id="KW-1185">Reference proteome</keyword>
<dbReference type="GO" id="GO:0008270">
    <property type="term" value="F:zinc ion binding"/>
    <property type="evidence" value="ECO:0007669"/>
    <property type="project" value="UniProtKB-KW"/>
</dbReference>
<dbReference type="PANTHER" id="PTHR38133">
    <property type="entry name" value="SLR1429 PROTEIN"/>
    <property type="match status" value="1"/>
</dbReference>
<sequence length="253" mass="27783">MTDFREFGPRRPVRGGVPARSKRGAAFARTWWGRAFLAAIEQVADAGRLTRGRTYARSGQVVSYRLEAGAVHAEVQGSQPRPFIAVLTMRQLRDDRLTELVDLVRATPGMLGRMASGALPQELGPLLLPTTASELDFSCSCPDSGWPCKHVAAICYVLAERFDERPGDLLILRGIQLDALIGSVQQEIATLETEDLYGEDADLPALPKPEFRPAPEDLDATLLRQALRMTAEDETTAQAGLRHLRDLYAALDD</sequence>
<keyword evidence="1" id="KW-0863">Zinc-finger</keyword>
<evidence type="ECO:0000259" key="2">
    <source>
        <dbReference type="PROSITE" id="PS50966"/>
    </source>
</evidence>
<dbReference type="Proteomes" id="UP000515512">
    <property type="component" value="Chromosome"/>
</dbReference>
<keyword evidence="1" id="KW-0479">Metal-binding</keyword>
<keyword evidence="1" id="KW-0862">Zinc</keyword>
<gene>
    <name evidence="3" type="ORF">H0264_07370</name>
</gene>
<organism evidence="3 4">
    <name type="scientific">Nocardia huaxiensis</name>
    <dbReference type="NCBI Taxonomy" id="2755382"/>
    <lineage>
        <taxon>Bacteria</taxon>
        <taxon>Bacillati</taxon>
        <taxon>Actinomycetota</taxon>
        <taxon>Actinomycetes</taxon>
        <taxon>Mycobacteriales</taxon>
        <taxon>Nocardiaceae</taxon>
        <taxon>Nocardia</taxon>
    </lineage>
</organism>
<dbReference type="PROSITE" id="PS50966">
    <property type="entry name" value="ZF_SWIM"/>
    <property type="match status" value="1"/>
</dbReference>
<dbReference type="EMBL" id="CP059399">
    <property type="protein sequence ID" value="QLY32100.1"/>
    <property type="molecule type" value="Genomic_DNA"/>
</dbReference>
<reference evidence="3 4" key="1">
    <citation type="submission" date="2020-07" db="EMBL/GenBank/DDBJ databases">
        <authorList>
            <person name="Zhuang K."/>
            <person name="Ran Y."/>
        </authorList>
    </citation>
    <scope>NUCLEOTIDE SEQUENCE [LARGE SCALE GENOMIC DNA]</scope>
    <source>
        <strain evidence="3 4">WCH-YHL-001</strain>
    </source>
</reference>